<evidence type="ECO:0000256" key="4">
    <source>
        <dbReference type="SAM" id="Phobius"/>
    </source>
</evidence>
<proteinExistence type="predicted"/>
<dbReference type="EMBL" id="MU004291">
    <property type="protein sequence ID" value="KAF2662018.1"/>
    <property type="molecule type" value="Genomic_DNA"/>
</dbReference>
<evidence type="ECO:0000313" key="6">
    <source>
        <dbReference type="Proteomes" id="UP000799324"/>
    </source>
</evidence>
<dbReference type="Pfam" id="PF12796">
    <property type="entry name" value="Ank_2"/>
    <property type="match status" value="1"/>
</dbReference>
<dbReference type="AlphaFoldDB" id="A0A6A6TSX9"/>
<name>A0A6A6TSX9_9PLEO</name>
<accession>A0A6A6TSX9</accession>
<dbReference type="InterPro" id="IPR002110">
    <property type="entry name" value="Ankyrin_rpt"/>
</dbReference>
<dbReference type="SMART" id="SM00248">
    <property type="entry name" value="ANK"/>
    <property type="match status" value="7"/>
</dbReference>
<dbReference type="Proteomes" id="UP000799324">
    <property type="component" value="Unassembled WGS sequence"/>
</dbReference>
<feature type="transmembrane region" description="Helical" evidence="4">
    <location>
        <begin position="751"/>
        <end position="780"/>
    </location>
</feature>
<organism evidence="5 6">
    <name type="scientific">Lophiostoma macrostomum CBS 122681</name>
    <dbReference type="NCBI Taxonomy" id="1314788"/>
    <lineage>
        <taxon>Eukaryota</taxon>
        <taxon>Fungi</taxon>
        <taxon>Dikarya</taxon>
        <taxon>Ascomycota</taxon>
        <taxon>Pezizomycotina</taxon>
        <taxon>Dothideomycetes</taxon>
        <taxon>Pleosporomycetidae</taxon>
        <taxon>Pleosporales</taxon>
        <taxon>Lophiostomataceae</taxon>
        <taxon>Lophiostoma</taxon>
    </lineage>
</organism>
<evidence type="ECO:0000256" key="2">
    <source>
        <dbReference type="ARBA" id="ARBA00023043"/>
    </source>
</evidence>
<feature type="repeat" description="ANK" evidence="3">
    <location>
        <begin position="367"/>
        <end position="399"/>
    </location>
</feature>
<dbReference type="OrthoDB" id="3253298at2759"/>
<keyword evidence="2 3" id="KW-0040">ANK repeat</keyword>
<dbReference type="PANTHER" id="PTHR24198:SF165">
    <property type="entry name" value="ANKYRIN REPEAT-CONTAINING PROTEIN-RELATED"/>
    <property type="match status" value="1"/>
</dbReference>
<dbReference type="PANTHER" id="PTHR24198">
    <property type="entry name" value="ANKYRIN REPEAT AND PROTEIN KINASE DOMAIN-CONTAINING PROTEIN"/>
    <property type="match status" value="1"/>
</dbReference>
<gene>
    <name evidence="5" type="ORF">K491DRAFT_338058</name>
</gene>
<reference evidence="5" key="1">
    <citation type="journal article" date="2020" name="Stud. Mycol.">
        <title>101 Dothideomycetes genomes: a test case for predicting lifestyles and emergence of pathogens.</title>
        <authorList>
            <person name="Haridas S."/>
            <person name="Albert R."/>
            <person name="Binder M."/>
            <person name="Bloem J."/>
            <person name="Labutti K."/>
            <person name="Salamov A."/>
            <person name="Andreopoulos B."/>
            <person name="Baker S."/>
            <person name="Barry K."/>
            <person name="Bills G."/>
            <person name="Bluhm B."/>
            <person name="Cannon C."/>
            <person name="Castanera R."/>
            <person name="Culley D."/>
            <person name="Daum C."/>
            <person name="Ezra D."/>
            <person name="Gonzalez J."/>
            <person name="Henrissat B."/>
            <person name="Kuo A."/>
            <person name="Liang C."/>
            <person name="Lipzen A."/>
            <person name="Lutzoni F."/>
            <person name="Magnuson J."/>
            <person name="Mondo S."/>
            <person name="Nolan M."/>
            <person name="Ohm R."/>
            <person name="Pangilinan J."/>
            <person name="Park H.-J."/>
            <person name="Ramirez L."/>
            <person name="Alfaro M."/>
            <person name="Sun H."/>
            <person name="Tritt A."/>
            <person name="Yoshinaga Y."/>
            <person name="Zwiers L.-H."/>
            <person name="Turgeon B."/>
            <person name="Goodwin S."/>
            <person name="Spatafora J."/>
            <person name="Crous P."/>
            <person name="Grigoriev I."/>
        </authorList>
    </citation>
    <scope>NUCLEOTIDE SEQUENCE</scope>
    <source>
        <strain evidence="5">CBS 122681</strain>
    </source>
</reference>
<keyword evidence="6" id="KW-1185">Reference proteome</keyword>
<evidence type="ECO:0000256" key="1">
    <source>
        <dbReference type="ARBA" id="ARBA00022737"/>
    </source>
</evidence>
<feature type="transmembrane region" description="Helical" evidence="4">
    <location>
        <begin position="800"/>
        <end position="827"/>
    </location>
</feature>
<protein>
    <submittedName>
        <fullName evidence="5">Ankyrin</fullName>
    </submittedName>
</protein>
<sequence length="871" mass="99773">MALQDLQDIAAFDNMWPGLSSSIVLDPCNATTMERLQLPSLHQAVLNANIDGILHGIDATFDVNARGQCGEVALHYTIYIRSEDGCHIAKQLLDLNADIFVETARPIVFGAQRSVLGKIDAGMSPLRVVIDHDRVDLLRIFLDSCGGPDNSRLWEMNTSILLLAVRYSSIRCLEFLCTDRNWTLYSKQHANDFDDRFFSPMYYACRPDILDRIYRFSPSRMILPAAGSSQKPLFAKDVHIIGLLRSVNASFQVHKENIFNVLHLVASFGAPETLRYLFSDREVSQLKDQKSEHGWTPLKDAIARGRYDCFCVLLENNVSMQGIWVGSGINHIHALHVCAVTPGPDAVRFAKAILSKDPQSIRAEDSEKCTPLHRAATYGRIELIELFVHHHAPIYAVNIYYRTPLGDAMVFRTIPAIRKLRYVLKQRCLPEISLQLPGILGRVVYPVAQLVTPGVHPTTGELRTSLYYRNGCADHPFSEASLSLLESLLKTSRQPWRFRVNFFQTAVYHPLYTSGIFSAIRMANLKAIQLMADSLEESSDLRASHLRHMFFQALDQLSLDEHHVADYHIRVLVVDCIWAKCVRLFDMTRNRRLASGKAAPYWRLYYILYGDKEHYQLGRCRQWIQDNPLQIYRGNMRFSYHAFTYEFHRWNDFRISPVVFTILLLVLLEIPTIIFLVIIAKDPLSGWQNYQTGLALLCGLLVTLFPRHSDASLLTTIQTNSMPTWTKTLRVAGVYYDSVQKTYDPLSKGRLLLNIGLCTVLLMVSTLNIWILFTGSYLWISYNRKLDDPFMQLPPWKRNLVYRFFSLCSAIIAWHVILIMLPVVLYLNHTILTFKVGKEAKRTPPINRRNDVEPRYKTFGTQQRLISFYPT</sequence>
<keyword evidence="4" id="KW-0472">Membrane</keyword>
<keyword evidence="1" id="KW-0677">Repeat</keyword>
<dbReference type="Pfam" id="PF00023">
    <property type="entry name" value="Ank"/>
    <property type="match status" value="1"/>
</dbReference>
<dbReference type="InterPro" id="IPR036770">
    <property type="entry name" value="Ankyrin_rpt-contain_sf"/>
</dbReference>
<keyword evidence="4" id="KW-0812">Transmembrane</keyword>
<dbReference type="PROSITE" id="PS50088">
    <property type="entry name" value="ANK_REPEAT"/>
    <property type="match status" value="1"/>
</dbReference>
<dbReference type="Gene3D" id="1.25.40.20">
    <property type="entry name" value="Ankyrin repeat-containing domain"/>
    <property type="match status" value="1"/>
</dbReference>
<evidence type="ECO:0000313" key="5">
    <source>
        <dbReference type="EMBL" id="KAF2662018.1"/>
    </source>
</evidence>
<keyword evidence="4" id="KW-1133">Transmembrane helix</keyword>
<feature type="transmembrane region" description="Helical" evidence="4">
    <location>
        <begin position="658"/>
        <end position="680"/>
    </location>
</feature>
<evidence type="ECO:0000256" key="3">
    <source>
        <dbReference type="PROSITE-ProRule" id="PRU00023"/>
    </source>
</evidence>
<dbReference type="SUPFAM" id="SSF48403">
    <property type="entry name" value="Ankyrin repeat"/>
    <property type="match status" value="1"/>
</dbReference>